<reference evidence="6 7" key="1">
    <citation type="submission" date="2017-01" db="EMBL/GenBank/DDBJ databases">
        <authorList>
            <person name="Mah S.A."/>
            <person name="Swanson W.J."/>
            <person name="Moy G.W."/>
            <person name="Vacquier V.D."/>
        </authorList>
    </citation>
    <scope>NUCLEOTIDE SEQUENCE [LARGE SCALE GENOMIC DNA]</scope>
    <source>
        <strain evidence="6 7">DSM 26375</strain>
    </source>
</reference>
<keyword evidence="3" id="KW-0804">Transcription</keyword>
<keyword evidence="2 4" id="KW-0238">DNA-binding</keyword>
<accession>A0A1N7K289</accession>
<evidence type="ECO:0000256" key="1">
    <source>
        <dbReference type="ARBA" id="ARBA00023015"/>
    </source>
</evidence>
<dbReference type="STRING" id="1086013.SAMN05421774_101178"/>
<keyword evidence="1" id="KW-0805">Transcription regulation</keyword>
<dbReference type="Pfam" id="PF00440">
    <property type="entry name" value="TetR_N"/>
    <property type="match status" value="1"/>
</dbReference>
<name>A0A1N7K289_9RHOB</name>
<organism evidence="6 7">
    <name type="scientific">Gemmobacter megaterium</name>
    <dbReference type="NCBI Taxonomy" id="1086013"/>
    <lineage>
        <taxon>Bacteria</taxon>
        <taxon>Pseudomonadati</taxon>
        <taxon>Pseudomonadota</taxon>
        <taxon>Alphaproteobacteria</taxon>
        <taxon>Rhodobacterales</taxon>
        <taxon>Paracoccaceae</taxon>
        <taxon>Gemmobacter</taxon>
    </lineage>
</organism>
<dbReference type="PRINTS" id="PR00455">
    <property type="entry name" value="HTHTETR"/>
</dbReference>
<dbReference type="PANTHER" id="PTHR30055:SF234">
    <property type="entry name" value="HTH-TYPE TRANSCRIPTIONAL REGULATOR BETI"/>
    <property type="match status" value="1"/>
</dbReference>
<feature type="domain" description="HTH tetR-type" evidence="5">
    <location>
        <begin position="15"/>
        <end position="75"/>
    </location>
</feature>
<proteinExistence type="predicted"/>
<gene>
    <name evidence="6" type="ORF">SAMN05421774_101178</name>
</gene>
<dbReference type="InterPro" id="IPR009057">
    <property type="entry name" value="Homeodomain-like_sf"/>
</dbReference>
<dbReference type="AlphaFoldDB" id="A0A1N7K289"/>
<evidence type="ECO:0000313" key="7">
    <source>
        <dbReference type="Proteomes" id="UP000186141"/>
    </source>
</evidence>
<dbReference type="PROSITE" id="PS50977">
    <property type="entry name" value="HTH_TETR_2"/>
    <property type="match status" value="1"/>
</dbReference>
<keyword evidence="7" id="KW-1185">Reference proteome</keyword>
<dbReference type="RefSeq" id="WP_076527792.1">
    <property type="nucleotide sequence ID" value="NZ_BMEH01000001.1"/>
</dbReference>
<evidence type="ECO:0000313" key="6">
    <source>
        <dbReference type="EMBL" id="SIS55677.1"/>
    </source>
</evidence>
<evidence type="ECO:0000259" key="5">
    <source>
        <dbReference type="PROSITE" id="PS50977"/>
    </source>
</evidence>
<feature type="DNA-binding region" description="H-T-H motif" evidence="4">
    <location>
        <begin position="38"/>
        <end position="57"/>
    </location>
</feature>
<dbReference type="Proteomes" id="UP000186141">
    <property type="component" value="Unassembled WGS sequence"/>
</dbReference>
<evidence type="ECO:0000256" key="2">
    <source>
        <dbReference type="ARBA" id="ARBA00023125"/>
    </source>
</evidence>
<dbReference type="GO" id="GO:0003700">
    <property type="term" value="F:DNA-binding transcription factor activity"/>
    <property type="evidence" value="ECO:0007669"/>
    <property type="project" value="TreeGrafter"/>
</dbReference>
<dbReference type="OrthoDB" id="9808189at2"/>
<dbReference type="PANTHER" id="PTHR30055">
    <property type="entry name" value="HTH-TYPE TRANSCRIPTIONAL REGULATOR RUTR"/>
    <property type="match status" value="1"/>
</dbReference>
<dbReference type="GO" id="GO:0000976">
    <property type="term" value="F:transcription cis-regulatory region binding"/>
    <property type="evidence" value="ECO:0007669"/>
    <property type="project" value="TreeGrafter"/>
</dbReference>
<protein>
    <submittedName>
        <fullName evidence="6">Transcriptional regulator, TetR family</fullName>
    </submittedName>
</protein>
<evidence type="ECO:0000256" key="3">
    <source>
        <dbReference type="ARBA" id="ARBA00023163"/>
    </source>
</evidence>
<dbReference type="SUPFAM" id="SSF46689">
    <property type="entry name" value="Homeodomain-like"/>
    <property type="match status" value="1"/>
</dbReference>
<dbReference type="Gene3D" id="1.10.357.10">
    <property type="entry name" value="Tetracycline Repressor, domain 2"/>
    <property type="match status" value="1"/>
</dbReference>
<evidence type="ECO:0000256" key="4">
    <source>
        <dbReference type="PROSITE-ProRule" id="PRU00335"/>
    </source>
</evidence>
<dbReference type="InterPro" id="IPR001647">
    <property type="entry name" value="HTH_TetR"/>
</dbReference>
<dbReference type="InterPro" id="IPR050109">
    <property type="entry name" value="HTH-type_TetR-like_transc_reg"/>
</dbReference>
<sequence>MTHLAPLDAQAQPPTPREAEILDAVRHVFAEKGFDGASMQELARAAGMSVGNFYRYFPSKAAMVEELIRHDLKDVEAHFARVASAPDPLATLRIALAERVRNYAEMCTDAPLRAEITAAALRKPELAIVVGRVEREITTYLVRAFGTATGLDFDTAWQRFAAHARLIVLLVKACTTRLRIGDVDGEALTVLILRQIDSLLDEVAAARPETSRT</sequence>
<dbReference type="EMBL" id="FTOT01000001">
    <property type="protein sequence ID" value="SIS55677.1"/>
    <property type="molecule type" value="Genomic_DNA"/>
</dbReference>